<reference evidence="2" key="1">
    <citation type="submission" date="2021-01" db="EMBL/GenBank/DDBJ databases">
        <authorList>
            <person name="Corre E."/>
            <person name="Pelletier E."/>
            <person name="Niang G."/>
            <person name="Scheremetjew M."/>
            <person name="Finn R."/>
            <person name="Kale V."/>
            <person name="Holt S."/>
            <person name="Cochrane G."/>
            <person name="Meng A."/>
            <person name="Brown T."/>
            <person name="Cohen L."/>
        </authorList>
    </citation>
    <scope>NUCLEOTIDE SEQUENCE</scope>
    <source>
        <strain evidence="2">PLY429</strain>
    </source>
</reference>
<feature type="transmembrane region" description="Helical" evidence="1">
    <location>
        <begin position="9"/>
        <end position="30"/>
    </location>
</feature>
<keyword evidence="1" id="KW-1133">Transmembrane helix</keyword>
<dbReference type="EMBL" id="HBGG01016024">
    <property type="protein sequence ID" value="CAD9205985.1"/>
    <property type="molecule type" value="Transcribed_RNA"/>
</dbReference>
<feature type="transmembrane region" description="Helical" evidence="1">
    <location>
        <begin position="114"/>
        <end position="130"/>
    </location>
</feature>
<sequence>MSRQVIRAGVLYFVVVFGTGFLLGPLRILWVEPRVGSRAAELLEMPIMFAVVVAAARGIVRRYNFPCGPARGSRLLTGCTALALLLAAELTLVLWLRGLTVQEYLENRDPVTGAAYYGMLGVMAVMPALVQ</sequence>
<feature type="transmembrane region" description="Helical" evidence="1">
    <location>
        <begin position="72"/>
        <end position="94"/>
    </location>
</feature>
<name>A0A7S1X3C2_9CHLO</name>
<accession>A0A7S1X3C2</accession>
<dbReference type="AlphaFoldDB" id="A0A7S1X3C2"/>
<protein>
    <submittedName>
        <fullName evidence="2">Uncharacterized protein</fullName>
    </submittedName>
</protein>
<feature type="transmembrane region" description="Helical" evidence="1">
    <location>
        <begin position="42"/>
        <end position="60"/>
    </location>
</feature>
<keyword evidence="1" id="KW-0812">Transmembrane</keyword>
<proteinExistence type="predicted"/>
<gene>
    <name evidence="2" type="ORF">TCHU04912_LOCUS8221</name>
</gene>
<evidence type="ECO:0000256" key="1">
    <source>
        <dbReference type="SAM" id="Phobius"/>
    </source>
</evidence>
<keyword evidence="1" id="KW-0472">Membrane</keyword>
<evidence type="ECO:0000313" key="2">
    <source>
        <dbReference type="EMBL" id="CAD9205985.1"/>
    </source>
</evidence>
<organism evidence="2">
    <name type="scientific">Tetraselmis chuii</name>
    <dbReference type="NCBI Taxonomy" id="63592"/>
    <lineage>
        <taxon>Eukaryota</taxon>
        <taxon>Viridiplantae</taxon>
        <taxon>Chlorophyta</taxon>
        <taxon>core chlorophytes</taxon>
        <taxon>Chlorodendrophyceae</taxon>
        <taxon>Chlorodendrales</taxon>
        <taxon>Chlorodendraceae</taxon>
        <taxon>Tetraselmis</taxon>
    </lineage>
</organism>